<comment type="similarity">
    <text evidence="2">Belongs to the MLF family.</text>
</comment>
<dbReference type="Pfam" id="PF10248">
    <property type="entry name" value="Mlf1IP"/>
    <property type="match status" value="1"/>
</dbReference>
<evidence type="ECO:0000256" key="4">
    <source>
        <dbReference type="ARBA" id="ARBA00022553"/>
    </source>
</evidence>
<evidence type="ECO:0000313" key="7">
    <source>
        <dbReference type="RefSeq" id="XP_065655163.1"/>
    </source>
</evidence>
<keyword evidence="4" id="KW-0597">Phosphoprotein</keyword>
<dbReference type="GeneID" id="100198295"/>
<feature type="region of interest" description="Disordered" evidence="5">
    <location>
        <begin position="105"/>
        <end position="127"/>
    </location>
</feature>
<sequence>MFSSSLFRDDPFFSQSPFEEINRMHNSMFSNFGSSFGMMPMIGGPQSLQSRDPFRGMMSGGIFGNMERMMQDMQKNTDGVHSYSSSQFISYSNDGVSEPKYYEARSETKQAPGGIRQTRKSEKNSETGLERMAIGHHIHDRGHIIERSNNRRTGDREQKEDFVNMDEEEKDAFHREWHQKARSYSGRDAIADHRERYDRAHQPRAIEDNSYRRERSRANERQSRKYSDFDNI</sequence>
<evidence type="ECO:0000256" key="1">
    <source>
        <dbReference type="ARBA" id="ARBA00004496"/>
    </source>
</evidence>
<evidence type="ECO:0000313" key="6">
    <source>
        <dbReference type="Proteomes" id="UP001652625"/>
    </source>
</evidence>
<dbReference type="RefSeq" id="XP_065655163.1">
    <property type="nucleotide sequence ID" value="XM_065799091.1"/>
</dbReference>
<organism evidence="6 7">
    <name type="scientific">Hydra vulgaris</name>
    <name type="common">Hydra</name>
    <name type="synonym">Hydra attenuata</name>
    <dbReference type="NCBI Taxonomy" id="6087"/>
    <lineage>
        <taxon>Eukaryota</taxon>
        <taxon>Metazoa</taxon>
        <taxon>Cnidaria</taxon>
        <taxon>Hydrozoa</taxon>
        <taxon>Hydroidolina</taxon>
        <taxon>Anthoathecata</taxon>
        <taxon>Aplanulata</taxon>
        <taxon>Hydridae</taxon>
        <taxon>Hydra</taxon>
    </lineage>
</organism>
<gene>
    <name evidence="7" type="primary">LOC100198295</name>
</gene>
<feature type="compositionally biased region" description="Basic and acidic residues" evidence="5">
    <location>
        <begin position="189"/>
        <end position="232"/>
    </location>
</feature>
<evidence type="ECO:0000256" key="2">
    <source>
        <dbReference type="ARBA" id="ARBA00008332"/>
    </source>
</evidence>
<comment type="subcellular location">
    <subcellularLocation>
        <location evidence="1">Cytoplasm</location>
    </subcellularLocation>
</comment>
<keyword evidence="6" id="KW-1185">Reference proteome</keyword>
<reference evidence="7" key="1">
    <citation type="submission" date="2025-08" db="UniProtKB">
        <authorList>
            <consortium name="RefSeq"/>
        </authorList>
    </citation>
    <scope>IDENTIFICATION</scope>
</reference>
<dbReference type="PANTHER" id="PTHR13105">
    <property type="entry name" value="MYELOID LEUKEMIA FACTOR"/>
    <property type="match status" value="1"/>
</dbReference>
<name>A0ABM4C0U0_HYDVU</name>
<evidence type="ECO:0000256" key="5">
    <source>
        <dbReference type="SAM" id="MobiDB-lite"/>
    </source>
</evidence>
<accession>A0ABM4C0U0</accession>
<feature type="region of interest" description="Disordered" evidence="5">
    <location>
        <begin position="173"/>
        <end position="232"/>
    </location>
</feature>
<protein>
    <submittedName>
        <fullName evidence="7">Myeloid leukemia factor 2 isoform X2</fullName>
    </submittedName>
</protein>
<proteinExistence type="inferred from homology"/>
<dbReference type="InterPro" id="IPR019376">
    <property type="entry name" value="Myeloid_leukemia_factor"/>
</dbReference>
<dbReference type="Proteomes" id="UP001652625">
    <property type="component" value="Chromosome 06"/>
</dbReference>
<evidence type="ECO:0000256" key="3">
    <source>
        <dbReference type="ARBA" id="ARBA00022490"/>
    </source>
</evidence>
<keyword evidence="3" id="KW-0963">Cytoplasm</keyword>